<keyword evidence="2" id="KW-0472">Membrane</keyword>
<accession>A0A5K3G117</accession>
<keyword evidence="2" id="KW-1133">Transmembrane helix</keyword>
<feature type="transmembrane region" description="Helical" evidence="2">
    <location>
        <begin position="170"/>
        <end position="190"/>
    </location>
</feature>
<keyword evidence="2" id="KW-0812">Transmembrane</keyword>
<protein>
    <submittedName>
        <fullName evidence="3">SCP domain-containing protein</fullName>
    </submittedName>
</protein>
<dbReference type="InterPro" id="IPR035940">
    <property type="entry name" value="CAP_sf"/>
</dbReference>
<dbReference type="AlphaFoldDB" id="A0A5K3G117"/>
<evidence type="ECO:0000256" key="1">
    <source>
        <dbReference type="SAM" id="MobiDB-lite"/>
    </source>
</evidence>
<feature type="compositionally biased region" description="Low complexity" evidence="1">
    <location>
        <begin position="156"/>
        <end position="168"/>
    </location>
</feature>
<dbReference type="WBParaSite" id="MCU_011864-RA">
    <property type="protein sequence ID" value="MCU_011864-RA"/>
    <property type="gene ID" value="MCU_011864"/>
</dbReference>
<proteinExistence type="predicted"/>
<evidence type="ECO:0000313" key="3">
    <source>
        <dbReference type="WBParaSite" id="MCU_011864-RA"/>
    </source>
</evidence>
<sequence length="191" mass="21464">MQIVFAKSRQVGCYRRLCEHSDFWTTPQYVMACLYKPGRRNRYERPYQRGSICSGCPRRLGCYRKQCTEMTTLGVVRVPLEESVVHESAATKKQFVQIQTTSSTKEKSLIQTQKVLSPTKIPLIQTQTIVSVKEKPSIKMQQVTARTPVTSSLIQTPSSKASKPPPSTSFSTHLSSCIALMVVIMAIIFLS</sequence>
<organism evidence="3">
    <name type="scientific">Mesocestoides corti</name>
    <name type="common">Flatworm</name>
    <dbReference type="NCBI Taxonomy" id="53468"/>
    <lineage>
        <taxon>Eukaryota</taxon>
        <taxon>Metazoa</taxon>
        <taxon>Spiralia</taxon>
        <taxon>Lophotrochozoa</taxon>
        <taxon>Platyhelminthes</taxon>
        <taxon>Cestoda</taxon>
        <taxon>Eucestoda</taxon>
        <taxon>Cyclophyllidea</taxon>
        <taxon>Mesocestoididae</taxon>
        <taxon>Mesocestoides</taxon>
    </lineage>
</organism>
<dbReference type="Gene3D" id="3.40.33.10">
    <property type="entry name" value="CAP"/>
    <property type="match status" value="1"/>
</dbReference>
<dbReference type="SUPFAM" id="SSF55797">
    <property type="entry name" value="PR-1-like"/>
    <property type="match status" value="1"/>
</dbReference>
<reference evidence="3" key="1">
    <citation type="submission" date="2019-11" db="UniProtKB">
        <authorList>
            <consortium name="WormBaseParasite"/>
        </authorList>
    </citation>
    <scope>IDENTIFICATION</scope>
</reference>
<feature type="region of interest" description="Disordered" evidence="1">
    <location>
        <begin position="149"/>
        <end position="168"/>
    </location>
</feature>
<name>A0A5K3G117_MESCO</name>
<evidence type="ECO:0000256" key="2">
    <source>
        <dbReference type="SAM" id="Phobius"/>
    </source>
</evidence>